<reference evidence="7" key="2">
    <citation type="submission" date="2015-06" db="UniProtKB">
        <authorList>
            <consortium name="EnsemblProtists"/>
        </authorList>
    </citation>
    <scope>IDENTIFICATION</scope>
    <source>
        <strain evidence="7">Pr102</strain>
    </source>
</reference>
<dbReference type="HOGENOM" id="CLU_013497_0_0_1"/>
<dbReference type="VEuPathDB" id="FungiDB:KRP23_14324"/>
<dbReference type="InterPro" id="IPR013083">
    <property type="entry name" value="Znf_RING/FYVE/PHD"/>
</dbReference>
<dbReference type="EnsemblProtists" id="Phyra87080">
    <property type="protein sequence ID" value="Phyra87080"/>
    <property type="gene ID" value="Phyra87080"/>
</dbReference>
<evidence type="ECO:0000313" key="7">
    <source>
        <dbReference type="EnsemblProtists" id="Phyra87080"/>
    </source>
</evidence>
<feature type="domain" description="FYVE-type" evidence="6">
    <location>
        <begin position="307"/>
        <end position="358"/>
    </location>
</feature>
<evidence type="ECO:0000256" key="4">
    <source>
        <dbReference type="PROSITE-ProRule" id="PRU00091"/>
    </source>
</evidence>
<dbReference type="InterPro" id="IPR017455">
    <property type="entry name" value="Znf_FYVE-rel"/>
</dbReference>
<keyword evidence="8" id="KW-1185">Reference proteome</keyword>
<sequence>MALSAVDDEQQARLCGRARAKEVFQPMRWKRIGALADENAKLYESAGRHNINSYSLRAVKPLQASLAEVEAVLTDHTALLGRDDTPSLLARLLPATYVSGGRIARYSTLEHSTSERENVALQYARLKPFTVTNQQQETKNSTQLESVDNYVLLGYTLSTKLQRSDTSKKNKGTPRTSASVPSLLHLYRPVSAPTFAERRHDFQTERLATSDFSITYIIQEVASEEEQQKESTVTLEVVLTCSLDPKQDVEQDKEVLRQQKQRLRHDALCLTRLQPFIDAYRQEKTRGSVKEPQHDPKNCDPNMLRGICHRKFGPFRWKRHCETCEKVVCNQCLSVLAAAPSLSRRKKRVCSQCLYGETANVAALHKAATGAVLDDGKSSIDSAKTVLLDDPHTKPAAHSHKSLNFITPLSSTAPTHSLYSTEGKQVEVQQPQQEVVKPRASSYRGSKIQFVQLKTPEPDYELDYNWYNIFPKAPVDRSNAAEKARARYVEVSGLKVDARSLVFLRHDSELEGLARCVLEVASQWHGCSINIVGSFEVYCLLTASNQRELDLDDELLELEASPVTVDDVVPREESVSSYAVHHRSPFFVADMEHDPRFRAHPLHTDQGVVSLFSFPIYSSGADTSGSLYSEGEAYCVATLDLWKRDRVPASSHVSNEWISSVGDLLRNISARLEALALESHAFLKPRARAGHSFGSSCDSRGSTRRADSIVDLYDIDSESVVDSPPLSQAETMDRLTNLSYAKVRGLGFTGMGGPGSSTWKYDSDNESNTSSQSASSQSSRFSSHLYSASDMHSTIESLLQQASQTSKYISETGVSI</sequence>
<dbReference type="PROSITE" id="PS50178">
    <property type="entry name" value="ZF_FYVE"/>
    <property type="match status" value="1"/>
</dbReference>
<dbReference type="EMBL" id="DS567427">
    <property type="status" value="NOT_ANNOTATED_CDS"/>
    <property type="molecule type" value="Genomic_DNA"/>
</dbReference>
<reference evidence="8" key="1">
    <citation type="journal article" date="2006" name="Science">
        <title>Phytophthora genome sequences uncover evolutionary origins and mechanisms of pathogenesis.</title>
        <authorList>
            <person name="Tyler B.M."/>
            <person name="Tripathy S."/>
            <person name="Zhang X."/>
            <person name="Dehal P."/>
            <person name="Jiang R.H."/>
            <person name="Aerts A."/>
            <person name="Arredondo F.D."/>
            <person name="Baxter L."/>
            <person name="Bensasson D."/>
            <person name="Beynon J.L."/>
            <person name="Chapman J."/>
            <person name="Damasceno C.M."/>
            <person name="Dorrance A.E."/>
            <person name="Dou D."/>
            <person name="Dickerman A.W."/>
            <person name="Dubchak I.L."/>
            <person name="Garbelotto M."/>
            <person name="Gijzen M."/>
            <person name="Gordon S.G."/>
            <person name="Govers F."/>
            <person name="Grunwald N.J."/>
            <person name="Huang W."/>
            <person name="Ivors K.L."/>
            <person name="Jones R.W."/>
            <person name="Kamoun S."/>
            <person name="Krampis K."/>
            <person name="Lamour K.H."/>
            <person name="Lee M.K."/>
            <person name="McDonald W.H."/>
            <person name="Medina M."/>
            <person name="Meijer H.J."/>
            <person name="Nordberg E.K."/>
            <person name="Maclean D.J."/>
            <person name="Ospina-Giraldo M.D."/>
            <person name="Morris P.F."/>
            <person name="Phuntumart V."/>
            <person name="Putnam N.H."/>
            <person name="Rash S."/>
            <person name="Rose J.K."/>
            <person name="Sakihama Y."/>
            <person name="Salamov A.A."/>
            <person name="Savidor A."/>
            <person name="Scheuring C.F."/>
            <person name="Smith B.M."/>
            <person name="Sobral B.W."/>
            <person name="Terry A."/>
            <person name="Torto-Alalibo T.A."/>
            <person name="Win J."/>
            <person name="Xu Z."/>
            <person name="Zhang H."/>
            <person name="Grigoriev I.V."/>
            <person name="Rokhsar D.S."/>
            <person name="Boore J.L."/>
        </authorList>
    </citation>
    <scope>NUCLEOTIDE SEQUENCE [LARGE SCALE GENOMIC DNA]</scope>
    <source>
        <strain evidence="8">Pr102</strain>
    </source>
</reference>
<dbReference type="AlphaFoldDB" id="H3H8G0"/>
<dbReference type="Proteomes" id="UP000005238">
    <property type="component" value="Unassembled WGS sequence"/>
</dbReference>
<dbReference type="InterPro" id="IPR011011">
    <property type="entry name" value="Znf_FYVE_PHD"/>
</dbReference>
<dbReference type="InterPro" id="IPR000306">
    <property type="entry name" value="Znf_FYVE"/>
</dbReference>
<evidence type="ECO:0000256" key="2">
    <source>
        <dbReference type="ARBA" id="ARBA00022771"/>
    </source>
</evidence>
<dbReference type="PANTHER" id="PTHR43102:SF2">
    <property type="entry name" value="GAF DOMAIN-CONTAINING PROTEIN"/>
    <property type="match status" value="1"/>
</dbReference>
<dbReference type="OMA" id="RGICHRK"/>
<name>H3H8G0_PHYRM</name>
<evidence type="ECO:0000256" key="5">
    <source>
        <dbReference type="SAM" id="MobiDB-lite"/>
    </source>
</evidence>
<keyword evidence="1" id="KW-0479">Metal-binding</keyword>
<evidence type="ECO:0000259" key="6">
    <source>
        <dbReference type="PROSITE" id="PS50178"/>
    </source>
</evidence>
<organism evidence="7 8">
    <name type="scientific">Phytophthora ramorum</name>
    <name type="common">Sudden oak death agent</name>
    <dbReference type="NCBI Taxonomy" id="164328"/>
    <lineage>
        <taxon>Eukaryota</taxon>
        <taxon>Sar</taxon>
        <taxon>Stramenopiles</taxon>
        <taxon>Oomycota</taxon>
        <taxon>Peronosporomycetes</taxon>
        <taxon>Peronosporales</taxon>
        <taxon>Peronosporaceae</taxon>
        <taxon>Phytophthora</taxon>
    </lineage>
</organism>
<dbReference type="SUPFAM" id="SSF57903">
    <property type="entry name" value="FYVE/PHD zinc finger"/>
    <property type="match status" value="1"/>
</dbReference>
<feature type="compositionally biased region" description="Low complexity" evidence="5">
    <location>
        <begin position="766"/>
        <end position="779"/>
    </location>
</feature>
<dbReference type="InterPro" id="IPR029016">
    <property type="entry name" value="GAF-like_dom_sf"/>
</dbReference>
<keyword evidence="2 4" id="KW-0863">Zinc-finger</keyword>
<evidence type="ECO:0000256" key="3">
    <source>
        <dbReference type="ARBA" id="ARBA00022833"/>
    </source>
</evidence>
<evidence type="ECO:0000256" key="1">
    <source>
        <dbReference type="ARBA" id="ARBA00022723"/>
    </source>
</evidence>
<feature type="region of interest" description="Disordered" evidence="5">
    <location>
        <begin position="757"/>
        <end position="779"/>
    </location>
</feature>
<dbReference type="GO" id="GO:0008270">
    <property type="term" value="F:zinc ion binding"/>
    <property type="evidence" value="ECO:0007669"/>
    <property type="project" value="UniProtKB-KW"/>
</dbReference>
<dbReference type="Gene3D" id="3.30.40.10">
    <property type="entry name" value="Zinc/RING finger domain, C3HC4 (zinc finger)"/>
    <property type="match status" value="1"/>
</dbReference>
<evidence type="ECO:0000313" key="8">
    <source>
        <dbReference type="Proteomes" id="UP000005238"/>
    </source>
</evidence>
<dbReference type="eggNOG" id="ENOG502R0E1">
    <property type="taxonomic scope" value="Eukaryota"/>
</dbReference>
<dbReference type="Pfam" id="PF01363">
    <property type="entry name" value="FYVE"/>
    <property type="match status" value="1"/>
</dbReference>
<proteinExistence type="predicted"/>
<dbReference type="SUPFAM" id="SSF55781">
    <property type="entry name" value="GAF domain-like"/>
    <property type="match status" value="1"/>
</dbReference>
<accession>H3H8G0</accession>
<keyword evidence="3" id="KW-0862">Zinc</keyword>
<dbReference type="PANTHER" id="PTHR43102">
    <property type="entry name" value="SLR1143 PROTEIN"/>
    <property type="match status" value="1"/>
</dbReference>
<dbReference type="CDD" id="cd00065">
    <property type="entry name" value="FYVE_like_SF"/>
    <property type="match status" value="1"/>
</dbReference>
<protein>
    <recommendedName>
        <fullName evidence="6">FYVE-type domain-containing protein</fullName>
    </recommendedName>
</protein>
<dbReference type="InParanoid" id="H3H8G0"/>
<dbReference type="Gene3D" id="3.30.450.40">
    <property type="match status" value="1"/>
</dbReference>
<dbReference type="VEuPathDB" id="FungiDB:KRP22_4174"/>